<dbReference type="PANTHER" id="PTHR43798">
    <property type="entry name" value="MONOACYLGLYCEROL LIPASE"/>
    <property type="match status" value="1"/>
</dbReference>
<protein>
    <submittedName>
        <fullName evidence="2">Alpha/beta hydrolase</fullName>
    </submittedName>
</protein>
<evidence type="ECO:0000313" key="2">
    <source>
        <dbReference type="EMBL" id="GLQ34980.1"/>
    </source>
</evidence>
<dbReference type="InterPro" id="IPR050266">
    <property type="entry name" value="AB_hydrolase_sf"/>
</dbReference>
<dbReference type="InterPro" id="IPR000639">
    <property type="entry name" value="Epox_hydrolase-like"/>
</dbReference>
<dbReference type="Pfam" id="PF12697">
    <property type="entry name" value="Abhydrolase_6"/>
    <property type="match status" value="1"/>
</dbReference>
<dbReference type="SUPFAM" id="SSF53474">
    <property type="entry name" value="alpha/beta-Hydrolases"/>
    <property type="match status" value="1"/>
</dbReference>
<dbReference type="Gene3D" id="3.40.50.1820">
    <property type="entry name" value="alpha/beta hydrolase"/>
    <property type="match status" value="1"/>
</dbReference>
<organism evidence="2 3">
    <name type="scientific">Amylibacter marinus</name>
    <dbReference type="NCBI Taxonomy" id="1475483"/>
    <lineage>
        <taxon>Bacteria</taxon>
        <taxon>Pseudomonadati</taxon>
        <taxon>Pseudomonadota</taxon>
        <taxon>Alphaproteobacteria</taxon>
        <taxon>Rhodobacterales</taxon>
        <taxon>Paracoccaceae</taxon>
        <taxon>Amylibacter</taxon>
    </lineage>
</organism>
<accession>A0ABQ5VUH5</accession>
<dbReference type="PRINTS" id="PR00111">
    <property type="entry name" value="ABHYDROLASE"/>
</dbReference>
<proteinExistence type="predicted"/>
<dbReference type="EMBL" id="BSNN01000002">
    <property type="protein sequence ID" value="GLQ34980.1"/>
    <property type="molecule type" value="Genomic_DNA"/>
</dbReference>
<keyword evidence="3" id="KW-1185">Reference proteome</keyword>
<dbReference type="PANTHER" id="PTHR43798:SF33">
    <property type="entry name" value="HYDROLASE, PUTATIVE (AFU_ORTHOLOGUE AFUA_2G14860)-RELATED"/>
    <property type="match status" value="1"/>
</dbReference>
<name>A0ABQ5VUH5_9RHOB</name>
<dbReference type="PRINTS" id="PR00412">
    <property type="entry name" value="EPOXHYDRLASE"/>
</dbReference>
<dbReference type="InterPro" id="IPR029058">
    <property type="entry name" value="AB_hydrolase_fold"/>
</dbReference>
<dbReference type="InterPro" id="IPR000073">
    <property type="entry name" value="AB_hydrolase_1"/>
</dbReference>
<comment type="caution">
    <text evidence="2">The sequence shown here is derived from an EMBL/GenBank/DDBJ whole genome shotgun (WGS) entry which is preliminary data.</text>
</comment>
<sequence length="266" mass="28223">MKTTLNTAEVFASTGGREFNASGDVIMFVHGSGQSHLGYMLQGRYFANRGWDVLVPDMPAHGLSGGAPLTSIEDMADWHVALMDQLGVKSAHVVGHSQGGLIALEMARRSGDRVRGLSLVGCALAIPVNDMLLGLARDKEPAAINAMVDWGHGPVGHAHDHTMPGQSHLYYGRQLMEANETGALFADLSACAAYSTGADAAAALSCPAQAILGQRDKMTPLKFGLQMAKAIGDETPTVIPNAGHMLPNEHPVEVNRALRTFFEAQK</sequence>
<reference evidence="3" key="1">
    <citation type="journal article" date="2019" name="Int. J. Syst. Evol. Microbiol.">
        <title>The Global Catalogue of Microorganisms (GCM) 10K type strain sequencing project: providing services to taxonomists for standard genome sequencing and annotation.</title>
        <authorList>
            <consortium name="The Broad Institute Genomics Platform"/>
            <consortium name="The Broad Institute Genome Sequencing Center for Infectious Disease"/>
            <person name="Wu L."/>
            <person name="Ma J."/>
        </authorList>
    </citation>
    <scope>NUCLEOTIDE SEQUENCE [LARGE SCALE GENOMIC DNA]</scope>
    <source>
        <strain evidence="3">NBRC 110140</strain>
    </source>
</reference>
<feature type="domain" description="AB hydrolase-1" evidence="1">
    <location>
        <begin position="27"/>
        <end position="257"/>
    </location>
</feature>
<dbReference type="RefSeq" id="WP_284377069.1">
    <property type="nucleotide sequence ID" value="NZ_BSNN01000002.1"/>
</dbReference>
<dbReference type="GO" id="GO:0016787">
    <property type="term" value="F:hydrolase activity"/>
    <property type="evidence" value="ECO:0007669"/>
    <property type="project" value="UniProtKB-KW"/>
</dbReference>
<keyword evidence="2" id="KW-0378">Hydrolase</keyword>
<evidence type="ECO:0000313" key="3">
    <source>
        <dbReference type="Proteomes" id="UP001156694"/>
    </source>
</evidence>
<dbReference type="Proteomes" id="UP001156694">
    <property type="component" value="Unassembled WGS sequence"/>
</dbReference>
<evidence type="ECO:0000259" key="1">
    <source>
        <dbReference type="Pfam" id="PF12697"/>
    </source>
</evidence>
<gene>
    <name evidence="2" type="ORF">GCM10007939_12630</name>
</gene>